<dbReference type="GO" id="GO:0004252">
    <property type="term" value="F:serine-type endopeptidase activity"/>
    <property type="evidence" value="ECO:0007669"/>
    <property type="project" value="InterPro"/>
</dbReference>
<dbReference type="InterPro" id="IPR018114">
    <property type="entry name" value="TRYPSIN_HIS"/>
</dbReference>
<dbReference type="SMART" id="SM00020">
    <property type="entry name" value="Tryp_SPc"/>
    <property type="match status" value="1"/>
</dbReference>
<feature type="chain" id="PRO_5005895165" evidence="1">
    <location>
        <begin position="19"/>
        <end position="1392"/>
    </location>
</feature>
<dbReference type="GO" id="GO:0006508">
    <property type="term" value="P:proteolysis"/>
    <property type="evidence" value="ECO:0007669"/>
    <property type="project" value="InterPro"/>
</dbReference>
<dbReference type="InterPro" id="IPR043504">
    <property type="entry name" value="Peptidase_S1_PA_chymotrypsin"/>
</dbReference>
<dbReference type="InterPro" id="IPR001254">
    <property type="entry name" value="Trypsin_dom"/>
</dbReference>
<dbReference type="PANTHER" id="PTHR24260:SF136">
    <property type="entry name" value="GH08193P-RELATED"/>
    <property type="match status" value="1"/>
</dbReference>
<dbReference type="PANTHER" id="PTHR24260">
    <property type="match status" value="1"/>
</dbReference>
<dbReference type="InterPro" id="IPR009003">
    <property type="entry name" value="Peptidase_S1_PA"/>
</dbReference>
<accession>A0A0N5BU23</accession>
<proteinExistence type="predicted"/>
<dbReference type="Gene3D" id="2.40.10.10">
    <property type="entry name" value="Trypsin-like serine proteases"/>
    <property type="match status" value="4"/>
</dbReference>
<reference evidence="4" key="1">
    <citation type="submission" date="2017-02" db="UniProtKB">
        <authorList>
            <consortium name="WormBaseParasite"/>
        </authorList>
    </citation>
    <scope>IDENTIFICATION</scope>
</reference>
<dbReference type="STRING" id="174720.A0A0N5BU23"/>
<dbReference type="PROSITE" id="PS50240">
    <property type="entry name" value="TRYPSIN_DOM"/>
    <property type="match status" value="1"/>
</dbReference>
<sequence length="1392" mass="161869">MNTIVTIVFFIFIQSLVCEDDRLKIKPIDMRFYDEVNCGRNDYLNDFDSSFKQSDSSYGYNSMVISGIPWMARIVDHNKTTICNGILVTQLHVLTNFGCLKGIEELIKQQSEYNHLYDRYQVRIGEHSSKDACDTDSDGILNCSNKVIIRYINVLHLPHPVLDDDLKYGVIELNRPVTTIPHACIYQYQMDFLKGIEELIKQQTEYNILYGHYQVRIGEQSSKDICDSDSDGIFNCSNKVIIRYINALHLPHPILDDDLKYGVIELNRPVLSIPHACIYQYQMDFLGLEEENKVKNAIPHACIYQYQMDFLGLEEKKEVENVISLMWGVHHGNNFDKFELRAYFYKETFDYKNKRFANSFGCKIREDYLMVIEEMQTLLWKSKLKGAPLLRKIKDNQFGVYGIGEDTCTKNFNNKIKHIPELFFVTFKSAQYFIFHALNEVNHDEEYVGNEFYDISKFYDEDTCGMVRKRDNLKYKSDYFENEAFYPWILTISKGDLAYEVNCGKSDYLDDFESSFKQNGASFGLESRVESGIPWMVRIVDHNKTTICSGVLVTQLHVLTNFRCLKGIEELIRQQSDYKHLYNRYQVRIGEQSSRDVCDSDSDGILNCSSEVIIRYINALHLPHSVLNDDIKYGVIELNKPVTSIPHACIYQYQMDFLGLEEKKEVENVISLMWGIEHYGNFKIFELVTYFFKESFDYKNKTFADSFGCKFPEDYLMIKENIKSMFWYNIFKGAPLFRRVKDNQFGVYGIGEDTCLKNSNKIKHPQELFFLTLNNAQDFLFNSLNEVNHDEEIVGNEFHDISKFYGKDIFKFTNILLLDKDTCGKIQKEDIPHNTDSFTNEVSYPWILTIIKGGRACMGTLISKMHVITSSECIYGMLAVEAKRRSEDHLKGILVMQPKKYCTYWRRDGDLIIFGKESVYSCDNYDIQYREVYQIFNTNSTDYKNQSAILVLKEPFNDIPHVCVDEKIDPLDDNKIAKKYLVYHNTSLADDQAEIVYLAEYNLTQVAELKLGFDDHKISVTDDNFRYICGKSTGSSIFLKTHDNVHYLHKIQNGFGVCNERTKSFNYDTDYNFIKSVFKKLPMIKYDTSPFVYNFKKLQYYDYENCGRSSVDLELIYEFLISGGYDVNENRVIPWAVQLRDKKFSCSGVLISQRHVITAAHCILNTENAPYKYYDRNIVNDTEIVINNFCNVDTDVDGECINKEETQIRRINRLLYNFRSGLRRHRNDIAVIELDVPVIGVTHVCLPFLHDDYKFDKNKTLIAFGYGTTKRGLTGEKAKVHNRLKKFIYTMPDSFTNCSTQQVPVNSTELLCLNVNVHLGLCPGDSGGGLIQKTFDNRYILIGESSRSTSCIDKDITNLRYEGSNMFVLVEKYKDEILNFMHETKTYYPENS</sequence>
<evidence type="ECO:0000256" key="1">
    <source>
        <dbReference type="SAM" id="SignalP"/>
    </source>
</evidence>
<protein>
    <submittedName>
        <fullName evidence="4">Peptidase S1 domain-containing protein</fullName>
    </submittedName>
</protein>
<dbReference type="SUPFAM" id="SSF50494">
    <property type="entry name" value="Trypsin-like serine proteases"/>
    <property type="match status" value="4"/>
</dbReference>
<dbReference type="PRINTS" id="PR00722">
    <property type="entry name" value="CHYMOTRYPSIN"/>
</dbReference>
<feature type="signal peptide" evidence="1">
    <location>
        <begin position="1"/>
        <end position="18"/>
    </location>
</feature>
<organism evidence="3 4">
    <name type="scientific">Strongyloides papillosus</name>
    <name type="common">Intestinal threadworm</name>
    <dbReference type="NCBI Taxonomy" id="174720"/>
    <lineage>
        <taxon>Eukaryota</taxon>
        <taxon>Metazoa</taxon>
        <taxon>Ecdysozoa</taxon>
        <taxon>Nematoda</taxon>
        <taxon>Chromadorea</taxon>
        <taxon>Rhabditida</taxon>
        <taxon>Tylenchina</taxon>
        <taxon>Panagrolaimomorpha</taxon>
        <taxon>Strongyloidoidea</taxon>
        <taxon>Strongyloididae</taxon>
        <taxon>Strongyloides</taxon>
    </lineage>
</organism>
<dbReference type="PROSITE" id="PS00134">
    <property type="entry name" value="TRYPSIN_HIS"/>
    <property type="match status" value="1"/>
</dbReference>
<dbReference type="WBParaSite" id="SPAL_0000934600.1">
    <property type="protein sequence ID" value="SPAL_0000934600.1"/>
    <property type="gene ID" value="SPAL_0000934600"/>
</dbReference>
<dbReference type="InterPro" id="IPR001314">
    <property type="entry name" value="Peptidase_S1A"/>
</dbReference>
<feature type="domain" description="Peptidase S1" evidence="2">
    <location>
        <begin position="1121"/>
        <end position="1382"/>
    </location>
</feature>
<evidence type="ECO:0000259" key="2">
    <source>
        <dbReference type="PROSITE" id="PS50240"/>
    </source>
</evidence>
<evidence type="ECO:0000313" key="3">
    <source>
        <dbReference type="Proteomes" id="UP000046392"/>
    </source>
</evidence>
<dbReference type="Proteomes" id="UP000046392">
    <property type="component" value="Unplaced"/>
</dbReference>
<keyword evidence="3" id="KW-1185">Reference proteome</keyword>
<name>A0A0N5BU23_STREA</name>
<evidence type="ECO:0000313" key="4">
    <source>
        <dbReference type="WBParaSite" id="SPAL_0000934600.1"/>
    </source>
</evidence>
<dbReference type="InterPro" id="IPR051333">
    <property type="entry name" value="CLIP_Serine_Protease"/>
</dbReference>
<keyword evidence="1" id="KW-0732">Signal</keyword>
<dbReference type="Pfam" id="PF00089">
    <property type="entry name" value="Trypsin"/>
    <property type="match status" value="1"/>
</dbReference>